<keyword evidence="3" id="KW-1185">Reference proteome</keyword>
<dbReference type="PANTHER" id="PTHR20883">
    <property type="entry name" value="PHYTANOYL-COA DIOXYGENASE DOMAIN CONTAINING 1"/>
    <property type="match status" value="1"/>
</dbReference>
<protein>
    <recommendedName>
        <fullName evidence="4">Phytanoyl-CoA dioxygenase family protein</fullName>
    </recommendedName>
</protein>
<gene>
    <name evidence="2" type="ORF">HNQ61_003057</name>
</gene>
<dbReference type="Pfam" id="PF05721">
    <property type="entry name" value="PhyH"/>
    <property type="match status" value="1"/>
</dbReference>
<dbReference type="SUPFAM" id="SSF51197">
    <property type="entry name" value="Clavaminate synthase-like"/>
    <property type="match status" value="1"/>
</dbReference>
<evidence type="ECO:0000313" key="3">
    <source>
        <dbReference type="Proteomes" id="UP000582837"/>
    </source>
</evidence>
<organism evidence="2 3">
    <name type="scientific">Longimicrobium terrae</name>
    <dbReference type="NCBI Taxonomy" id="1639882"/>
    <lineage>
        <taxon>Bacteria</taxon>
        <taxon>Pseudomonadati</taxon>
        <taxon>Gemmatimonadota</taxon>
        <taxon>Longimicrobiia</taxon>
        <taxon>Longimicrobiales</taxon>
        <taxon>Longimicrobiaceae</taxon>
        <taxon>Longimicrobium</taxon>
    </lineage>
</organism>
<dbReference type="Proteomes" id="UP000582837">
    <property type="component" value="Unassembled WGS sequence"/>
</dbReference>
<dbReference type="GO" id="GO:0005506">
    <property type="term" value="F:iron ion binding"/>
    <property type="evidence" value="ECO:0007669"/>
    <property type="project" value="UniProtKB-ARBA"/>
</dbReference>
<accession>A0A841H091</accession>
<dbReference type="EMBL" id="JACHIA010000008">
    <property type="protein sequence ID" value="MBB6071433.1"/>
    <property type="molecule type" value="Genomic_DNA"/>
</dbReference>
<comment type="cofactor">
    <cofactor evidence="1">
        <name>Fe(2+)</name>
        <dbReference type="ChEBI" id="CHEBI:29033"/>
    </cofactor>
</comment>
<sequence length="289" mass="31963">MSQLELISPEEEAHFRSEGYLLLRSVLSTDEISALLAEVDRLCAQADQTGAVVREAYYHQNSYKLGNALRLSPAFDFLIDHPKYFGKLVSLMGPYIQLMGSEIFVRGAAGEAITGFHTDMGPGLQKVRVTEDSAFLEIKAQLFLTDLSTPDAGNFVLIPTSHRWPVTDSDPLCHIHEMNRQIGPDGELPPGTLQVLVNPGDVLLFPYSLWHAVGPNKVGRTRYSIALRYGQTALRPVERLDAVLADRTRELTPRQRRVLGDFGTKSPSPQRAPEQAELIYGHSLAEAGV</sequence>
<proteinExistence type="predicted"/>
<evidence type="ECO:0000313" key="2">
    <source>
        <dbReference type="EMBL" id="MBB6071433.1"/>
    </source>
</evidence>
<dbReference type="PANTHER" id="PTHR20883:SF48">
    <property type="entry name" value="ECTOINE DIOXYGENASE"/>
    <property type="match status" value="1"/>
</dbReference>
<evidence type="ECO:0008006" key="4">
    <source>
        <dbReference type="Google" id="ProtNLM"/>
    </source>
</evidence>
<evidence type="ECO:0000256" key="1">
    <source>
        <dbReference type="ARBA" id="ARBA00001954"/>
    </source>
</evidence>
<dbReference type="AlphaFoldDB" id="A0A841H091"/>
<dbReference type="InterPro" id="IPR008775">
    <property type="entry name" value="Phytyl_CoA_dOase-like"/>
</dbReference>
<dbReference type="GO" id="GO:0016706">
    <property type="term" value="F:2-oxoglutarate-dependent dioxygenase activity"/>
    <property type="evidence" value="ECO:0007669"/>
    <property type="project" value="UniProtKB-ARBA"/>
</dbReference>
<comment type="caution">
    <text evidence="2">The sequence shown here is derived from an EMBL/GenBank/DDBJ whole genome shotgun (WGS) entry which is preliminary data.</text>
</comment>
<dbReference type="Gene3D" id="2.60.120.620">
    <property type="entry name" value="q2cbj1_9rhob like domain"/>
    <property type="match status" value="1"/>
</dbReference>
<reference evidence="2 3" key="1">
    <citation type="submission" date="2020-08" db="EMBL/GenBank/DDBJ databases">
        <title>Genomic Encyclopedia of Type Strains, Phase IV (KMG-IV): sequencing the most valuable type-strain genomes for metagenomic binning, comparative biology and taxonomic classification.</title>
        <authorList>
            <person name="Goeker M."/>
        </authorList>
    </citation>
    <scope>NUCLEOTIDE SEQUENCE [LARGE SCALE GENOMIC DNA]</scope>
    <source>
        <strain evidence="2 3">DSM 29007</strain>
    </source>
</reference>
<dbReference type="RefSeq" id="WP_170036685.1">
    <property type="nucleotide sequence ID" value="NZ_JABDTL010000002.1"/>
</dbReference>
<name>A0A841H091_9BACT</name>